<dbReference type="EMBL" id="FRAA01000001">
    <property type="protein sequence ID" value="SHJ46455.1"/>
    <property type="molecule type" value="Genomic_DNA"/>
</dbReference>
<evidence type="ECO:0000256" key="1">
    <source>
        <dbReference type="ARBA" id="ARBA00004651"/>
    </source>
</evidence>
<evidence type="ECO:0000256" key="8">
    <source>
        <dbReference type="SAM" id="Phobius"/>
    </source>
</evidence>
<comment type="subcellular location">
    <subcellularLocation>
        <location evidence="1">Cell membrane</location>
        <topology evidence="1">Multi-pass membrane protein</topology>
    </subcellularLocation>
</comment>
<dbReference type="GO" id="GO:0008324">
    <property type="term" value="F:monoatomic cation transmembrane transporter activity"/>
    <property type="evidence" value="ECO:0007669"/>
    <property type="project" value="InterPro"/>
</dbReference>
<evidence type="ECO:0000313" key="9">
    <source>
        <dbReference type="EMBL" id="SHJ46455.1"/>
    </source>
</evidence>
<feature type="transmembrane region" description="Helical" evidence="8">
    <location>
        <begin position="78"/>
        <end position="97"/>
    </location>
</feature>
<feature type="transmembrane region" description="Helical" evidence="8">
    <location>
        <begin position="21"/>
        <end position="42"/>
    </location>
</feature>
<keyword evidence="6" id="KW-0406">Ion transport</keyword>
<feature type="transmembrane region" description="Helical" evidence="8">
    <location>
        <begin position="391"/>
        <end position="410"/>
    </location>
</feature>
<organism evidence="9 10">
    <name type="scientific">Reichenbachiella agariperforans</name>
    <dbReference type="NCBI Taxonomy" id="156994"/>
    <lineage>
        <taxon>Bacteria</taxon>
        <taxon>Pseudomonadati</taxon>
        <taxon>Bacteroidota</taxon>
        <taxon>Cytophagia</taxon>
        <taxon>Cytophagales</taxon>
        <taxon>Reichenbachiellaceae</taxon>
        <taxon>Reichenbachiella</taxon>
    </lineage>
</organism>
<keyword evidence="10" id="KW-1185">Reference proteome</keyword>
<dbReference type="AlphaFoldDB" id="A0A1M6JIJ4"/>
<evidence type="ECO:0000256" key="5">
    <source>
        <dbReference type="ARBA" id="ARBA00022989"/>
    </source>
</evidence>
<dbReference type="Proteomes" id="UP000184474">
    <property type="component" value="Unassembled WGS sequence"/>
</dbReference>
<reference evidence="10" key="1">
    <citation type="submission" date="2016-11" db="EMBL/GenBank/DDBJ databases">
        <authorList>
            <person name="Varghese N."/>
            <person name="Submissions S."/>
        </authorList>
    </citation>
    <scope>NUCLEOTIDE SEQUENCE [LARGE SCALE GENOMIC DNA]</scope>
    <source>
        <strain evidence="10">DSM 26134</strain>
    </source>
</reference>
<keyword evidence="3" id="KW-1003">Cell membrane</keyword>
<protein>
    <submittedName>
        <fullName evidence="9">Potassium uptake protein, TrkH family</fullName>
    </submittedName>
</protein>
<evidence type="ECO:0000256" key="7">
    <source>
        <dbReference type="ARBA" id="ARBA00023136"/>
    </source>
</evidence>
<feature type="transmembrane region" description="Helical" evidence="8">
    <location>
        <begin position="308"/>
        <end position="331"/>
    </location>
</feature>
<accession>A0A1M6JIJ4</accession>
<dbReference type="GO" id="GO:0030001">
    <property type="term" value="P:metal ion transport"/>
    <property type="evidence" value="ECO:0007669"/>
    <property type="project" value="UniProtKB-ARBA"/>
</dbReference>
<gene>
    <name evidence="9" type="ORF">SAMN04488028_101205</name>
</gene>
<evidence type="ECO:0000313" key="10">
    <source>
        <dbReference type="Proteomes" id="UP000184474"/>
    </source>
</evidence>
<evidence type="ECO:0000256" key="2">
    <source>
        <dbReference type="ARBA" id="ARBA00022448"/>
    </source>
</evidence>
<feature type="transmembrane region" description="Helical" evidence="8">
    <location>
        <begin position="431"/>
        <end position="452"/>
    </location>
</feature>
<name>A0A1M6JIJ4_REIAG</name>
<dbReference type="Pfam" id="PF02386">
    <property type="entry name" value="TrkH"/>
    <property type="match status" value="1"/>
</dbReference>
<proteinExistence type="predicted"/>
<keyword evidence="2" id="KW-0813">Transport</keyword>
<keyword evidence="4 8" id="KW-0812">Transmembrane</keyword>
<keyword evidence="5 8" id="KW-1133">Transmembrane helix</keyword>
<keyword evidence="7 8" id="KW-0472">Membrane</keyword>
<evidence type="ECO:0000256" key="3">
    <source>
        <dbReference type="ARBA" id="ARBA00022475"/>
    </source>
</evidence>
<dbReference type="GO" id="GO:0005886">
    <property type="term" value="C:plasma membrane"/>
    <property type="evidence" value="ECO:0007669"/>
    <property type="project" value="UniProtKB-SubCell"/>
</dbReference>
<feature type="transmembrane region" description="Helical" evidence="8">
    <location>
        <begin position="223"/>
        <end position="247"/>
    </location>
</feature>
<dbReference type="PANTHER" id="PTHR32024">
    <property type="entry name" value="TRK SYSTEM POTASSIUM UPTAKE PROTEIN TRKG-RELATED"/>
    <property type="match status" value="1"/>
</dbReference>
<dbReference type="PANTHER" id="PTHR32024:SF1">
    <property type="entry name" value="KTR SYSTEM POTASSIUM UPTAKE PROTEIN B"/>
    <property type="match status" value="1"/>
</dbReference>
<feature type="transmembrane region" description="Helical" evidence="8">
    <location>
        <begin position="103"/>
        <end position="125"/>
    </location>
</feature>
<feature type="transmembrane region" description="Helical" evidence="8">
    <location>
        <begin position="488"/>
        <end position="508"/>
    </location>
</feature>
<feature type="transmembrane region" description="Helical" evidence="8">
    <location>
        <begin position="367"/>
        <end position="385"/>
    </location>
</feature>
<evidence type="ECO:0000256" key="6">
    <source>
        <dbReference type="ARBA" id="ARBA00023065"/>
    </source>
</evidence>
<dbReference type="InterPro" id="IPR003445">
    <property type="entry name" value="Cat_transpt"/>
</dbReference>
<feature type="transmembrane region" description="Helical" evidence="8">
    <location>
        <begin position="192"/>
        <end position="211"/>
    </location>
</feature>
<dbReference type="STRING" id="156994.SAMN04488028_101205"/>
<feature type="transmembrane region" description="Helical" evidence="8">
    <location>
        <begin position="259"/>
        <end position="279"/>
    </location>
</feature>
<evidence type="ECO:0000256" key="4">
    <source>
        <dbReference type="ARBA" id="ARBA00022692"/>
    </source>
</evidence>
<feature type="transmembrane region" description="Helical" evidence="8">
    <location>
        <begin position="137"/>
        <end position="161"/>
    </location>
</feature>
<sequence>MVYRYISATDRPPAKVWPYDGVLIVFLLTILANFLLGLHMIGLNTVEWFVLSILVSLVREFSALRIDFKVQHFNPAQLFIISFVVIVLLGMVMLLLPNATHDGISVIDALFTATSAVCVTGLIVVDTGSYFTHFGQFVIIGLIQIGGLGIMTFTSYFSYFFRGSSSYETQLLLRDMTNSEKIAEVFNTLKKIILITVLIELLGAVFIFISLDSTVIPSLSQQIFFSVFHSISAFCNAGFSTLASSLYDIDYRYNYPMHLSIAMLFILGGIGFPIIFNLYKYLKHLVIHRLMHLGDKEKMIFNPWMINLNTRIVVITTLLLIVTGTIVFYGFEYNNTLKEHQGLGKLVTAFFGAVTPRTAGFNSVDMTAMHFSTILFTFMLMWIGASPGSTGGGIKTSTIAIATLNYLSIAKGKNRIELFNREIAEISVRRAFALISLSLVVIGTAIVLMAAFDPDQHLLGLGFECFSAYSTVGLSLGITASLSTASKFVLIATMFIGRVSMLTLLIAIMRKIKHLNYRYPTEEILIN</sequence>